<reference evidence="1" key="1">
    <citation type="journal article" date="2019" name="MBio">
        <title>Virus Genomes from Deep Sea Sediments Expand the Ocean Megavirome and Support Independent Origins of Viral Gigantism.</title>
        <authorList>
            <person name="Backstrom D."/>
            <person name="Yutin N."/>
            <person name="Jorgensen S.L."/>
            <person name="Dharamshi J."/>
            <person name="Homa F."/>
            <person name="Zaremba-Niedwiedzka K."/>
            <person name="Spang A."/>
            <person name="Wolf Y.I."/>
            <person name="Koonin E.V."/>
            <person name="Ettema T.J."/>
        </authorList>
    </citation>
    <scope>NUCLEOTIDE SEQUENCE</scope>
</reference>
<accession>A0A481YRS6</accession>
<dbReference type="EMBL" id="MK500327">
    <property type="protein sequence ID" value="QBK85627.1"/>
    <property type="molecule type" value="Genomic_DNA"/>
</dbReference>
<gene>
    <name evidence="1" type="ORF">LCMAC101_02220</name>
</gene>
<sequence length="198" mass="22908">MASFIDLDSIWRDREMYPNPSDYQLTPTQVESWFRSARTIRAFPANPSTQPLDFSMSVNIKHLTLPYDDRIVGLPRVYVDFHSRRYNDIHLIQTIDGRHPDARFICIPHRIQSDAVGNSIWIHYTCNMEQVMRFKRDDIIVFQITTRDGSTLPNFDTLPPVAPNPDRQTLVVFEVTPYLRDGDYGSSDNAMIQPTSVS</sequence>
<proteinExistence type="predicted"/>
<protein>
    <submittedName>
        <fullName evidence="1">Uncharacterized protein</fullName>
    </submittedName>
</protein>
<name>A0A481YRS6_9VIRU</name>
<organism evidence="1">
    <name type="scientific">Marseillevirus LCMAC101</name>
    <dbReference type="NCBI Taxonomy" id="2506602"/>
    <lineage>
        <taxon>Viruses</taxon>
        <taxon>Varidnaviria</taxon>
        <taxon>Bamfordvirae</taxon>
        <taxon>Nucleocytoviricota</taxon>
        <taxon>Megaviricetes</taxon>
        <taxon>Pimascovirales</taxon>
        <taxon>Pimascovirales incertae sedis</taxon>
        <taxon>Marseilleviridae</taxon>
    </lineage>
</organism>
<evidence type="ECO:0000313" key="1">
    <source>
        <dbReference type="EMBL" id="QBK85627.1"/>
    </source>
</evidence>